<dbReference type="PANTHER" id="PTHR42796:SF4">
    <property type="entry name" value="FUMARYLACETOACETATE HYDROLASE DOMAIN-CONTAINING PROTEIN 2A"/>
    <property type="match status" value="1"/>
</dbReference>
<name>A0A379ZLE0_9GAMM</name>
<evidence type="ECO:0000313" key="4">
    <source>
        <dbReference type="EMBL" id="SUI63870.1"/>
    </source>
</evidence>
<evidence type="ECO:0000256" key="2">
    <source>
        <dbReference type="ARBA" id="ARBA00022723"/>
    </source>
</evidence>
<dbReference type="InterPro" id="IPR036663">
    <property type="entry name" value="Fumarylacetoacetase_C_sf"/>
</dbReference>
<dbReference type="EMBL" id="UGYN01000002">
    <property type="protein sequence ID" value="SUI63870.1"/>
    <property type="molecule type" value="Genomic_DNA"/>
</dbReference>
<evidence type="ECO:0000313" key="5">
    <source>
        <dbReference type="Proteomes" id="UP000255529"/>
    </source>
</evidence>
<dbReference type="GO" id="GO:0046872">
    <property type="term" value="F:metal ion binding"/>
    <property type="evidence" value="ECO:0007669"/>
    <property type="project" value="UniProtKB-KW"/>
</dbReference>
<feature type="domain" description="Fumarylacetoacetase-like C-terminal" evidence="3">
    <location>
        <begin position="79"/>
        <end position="282"/>
    </location>
</feature>
<dbReference type="InterPro" id="IPR011234">
    <property type="entry name" value="Fumarylacetoacetase-like_C"/>
</dbReference>
<dbReference type="GO" id="GO:0044281">
    <property type="term" value="P:small molecule metabolic process"/>
    <property type="evidence" value="ECO:0007669"/>
    <property type="project" value="UniProtKB-ARBA"/>
</dbReference>
<sequence>MKICRFNHDRIGIIRQQRVYDITPMFHDIPPAHWPTPPVDWMISHFPDIASQLGANWERLENYPLEQVSLNAPVANPGKIVAAPINYRDHIAEANADQQINHGKVYTDISEYGLFLKANSSLCGPNEIIPLPIPGRRTDPEVELAVIIGQRARNLPVDQALEAVFGYAIGIDMTVRGSEFPSFRKSADGFSVLGPWIVTPDEIGDPNTLDLSIRVNGQLRQHSNTRHLIYNVQRLIAYASAMFTLWPGDVIYTGTPSGVSAIQAGDRIEVSIERIGAMSVTIADSVP</sequence>
<dbReference type="Pfam" id="PF01557">
    <property type="entry name" value="FAA_hydrolase"/>
    <property type="match status" value="1"/>
</dbReference>
<accession>A0A379ZLE0</accession>
<organism evidence="4 5">
    <name type="scientific">Serratia quinivorans</name>
    <dbReference type="NCBI Taxonomy" id="137545"/>
    <lineage>
        <taxon>Bacteria</taxon>
        <taxon>Pseudomonadati</taxon>
        <taxon>Pseudomonadota</taxon>
        <taxon>Gammaproteobacteria</taxon>
        <taxon>Enterobacterales</taxon>
        <taxon>Yersiniaceae</taxon>
        <taxon>Serratia</taxon>
    </lineage>
</organism>
<gene>
    <name evidence="4" type="ORF">NCTC11544_02609</name>
</gene>
<evidence type="ECO:0000259" key="3">
    <source>
        <dbReference type="Pfam" id="PF01557"/>
    </source>
</evidence>
<comment type="similarity">
    <text evidence="1">Belongs to the FAH family.</text>
</comment>
<keyword evidence="2" id="KW-0479">Metal-binding</keyword>
<dbReference type="GO" id="GO:0050385">
    <property type="term" value="F:ureidoglycolate lyase activity"/>
    <property type="evidence" value="ECO:0007669"/>
    <property type="project" value="UniProtKB-EC"/>
</dbReference>
<dbReference type="InterPro" id="IPR051121">
    <property type="entry name" value="FAH"/>
</dbReference>
<dbReference type="PANTHER" id="PTHR42796">
    <property type="entry name" value="FUMARYLACETOACETATE HYDROLASE DOMAIN-CONTAINING PROTEIN 2A-RELATED"/>
    <property type="match status" value="1"/>
</dbReference>
<keyword evidence="4" id="KW-0456">Lyase</keyword>
<proteinExistence type="inferred from homology"/>
<dbReference type="SUPFAM" id="SSF56529">
    <property type="entry name" value="FAH"/>
    <property type="match status" value="1"/>
</dbReference>
<dbReference type="Gene3D" id="3.90.850.10">
    <property type="entry name" value="Fumarylacetoacetase-like, C-terminal domain"/>
    <property type="match status" value="1"/>
</dbReference>
<evidence type="ECO:0000256" key="1">
    <source>
        <dbReference type="ARBA" id="ARBA00010211"/>
    </source>
</evidence>
<reference evidence="4 5" key="1">
    <citation type="submission" date="2018-06" db="EMBL/GenBank/DDBJ databases">
        <authorList>
            <consortium name="Pathogen Informatics"/>
            <person name="Doyle S."/>
        </authorList>
    </citation>
    <scope>NUCLEOTIDE SEQUENCE [LARGE SCALE GENOMIC DNA]</scope>
    <source>
        <strain evidence="4 5">NCTC11544</strain>
    </source>
</reference>
<dbReference type="Proteomes" id="UP000255529">
    <property type="component" value="Unassembled WGS sequence"/>
</dbReference>
<dbReference type="AlphaFoldDB" id="A0A379ZLE0"/>
<protein>
    <submittedName>
        <fullName evidence="4">Ureidoglycolate lyase</fullName>
        <ecNumber evidence="4">4.3.2.3</ecNumber>
    </submittedName>
</protein>
<dbReference type="RefSeq" id="WP_012147300.1">
    <property type="nucleotide sequence ID" value="NZ_CAMIRF010000012.1"/>
</dbReference>
<dbReference type="EC" id="4.3.2.3" evidence="4"/>